<feature type="region of interest" description="Disordered" evidence="1">
    <location>
        <begin position="79"/>
        <end position="148"/>
    </location>
</feature>
<gene>
    <name evidence="2" type="ORF">CEP54_014807</name>
</gene>
<comment type="caution">
    <text evidence="2">The sequence shown here is derived from an EMBL/GenBank/DDBJ whole genome shotgun (WGS) entry which is preliminary data.</text>
</comment>
<dbReference type="Proteomes" id="UP000288168">
    <property type="component" value="Unassembled WGS sequence"/>
</dbReference>
<evidence type="ECO:0000256" key="1">
    <source>
        <dbReference type="SAM" id="MobiDB-lite"/>
    </source>
</evidence>
<organism evidence="2 3">
    <name type="scientific">Fusarium duplospermum</name>
    <dbReference type="NCBI Taxonomy" id="1325734"/>
    <lineage>
        <taxon>Eukaryota</taxon>
        <taxon>Fungi</taxon>
        <taxon>Dikarya</taxon>
        <taxon>Ascomycota</taxon>
        <taxon>Pezizomycotina</taxon>
        <taxon>Sordariomycetes</taxon>
        <taxon>Hypocreomycetidae</taxon>
        <taxon>Hypocreales</taxon>
        <taxon>Nectriaceae</taxon>
        <taxon>Fusarium</taxon>
        <taxon>Fusarium solani species complex</taxon>
    </lineage>
</organism>
<feature type="compositionally biased region" description="Polar residues" evidence="1">
    <location>
        <begin position="86"/>
        <end position="121"/>
    </location>
</feature>
<dbReference type="OrthoDB" id="5097148at2759"/>
<evidence type="ECO:0000313" key="3">
    <source>
        <dbReference type="Proteomes" id="UP000288168"/>
    </source>
</evidence>
<dbReference type="AlphaFoldDB" id="A0A428NTM9"/>
<accession>A0A428NTM9</accession>
<keyword evidence="3" id="KW-1185">Reference proteome</keyword>
<protein>
    <submittedName>
        <fullName evidence="2">Uncharacterized protein</fullName>
    </submittedName>
</protein>
<dbReference type="EMBL" id="NKCI01000300">
    <property type="protein sequence ID" value="RSL44144.1"/>
    <property type="molecule type" value="Genomic_DNA"/>
</dbReference>
<sequence length="206" mass="22246">MAKQFDLALIQHLVNQPPDSLTKQQEAYLNDYCVAAGMTSETTGTGASKSSLVSSRASSINLSALSSNARFALERRMEGVEDRWNRSSTAPSKAKTPSSYSVASTPIPASSGRSTVVQSRPNAAGPSEAGSRTTVKASREPPELTAGMSLDEIARLGTGTPKETDRQFRELIDEMVAAQKTLSENDTKQRYFFFNQQKKKTDSGSN</sequence>
<evidence type="ECO:0000313" key="2">
    <source>
        <dbReference type="EMBL" id="RSL44144.1"/>
    </source>
</evidence>
<proteinExistence type="predicted"/>
<name>A0A428NTM9_9HYPO</name>
<reference evidence="2 3" key="1">
    <citation type="submission" date="2017-06" db="EMBL/GenBank/DDBJ databases">
        <title>Comparative genomic analysis of Ambrosia Fusariam Clade fungi.</title>
        <authorList>
            <person name="Stajich J.E."/>
            <person name="Carrillo J."/>
            <person name="Kijimoto T."/>
            <person name="Eskalen A."/>
            <person name="O'Donnell K."/>
            <person name="Kasson M."/>
        </authorList>
    </citation>
    <scope>NUCLEOTIDE SEQUENCE [LARGE SCALE GENOMIC DNA]</scope>
    <source>
        <strain evidence="2 3">NRRL62584</strain>
    </source>
</reference>